<protein>
    <recommendedName>
        <fullName evidence="10">Coatomer subunit delta</fullName>
    </recommendedName>
</protein>
<dbReference type="InterPro" id="IPR036168">
    <property type="entry name" value="AP2_Mu_C_sf"/>
</dbReference>
<dbReference type="PANTHER" id="PTHR10121:SF0">
    <property type="entry name" value="COATOMER SUBUNIT DELTA"/>
    <property type="match status" value="1"/>
</dbReference>
<evidence type="ECO:0000256" key="5">
    <source>
        <dbReference type="ARBA" id="ARBA00022892"/>
    </source>
</evidence>
<comment type="function">
    <text evidence="10">The coatomer is a cytosolic protein complex that binds to dilysine motifs and reversibly associates with Golgi non-clathrin-coated vesicles, which further mediate biosynthetic protein transport from the ER, via the Golgi up to the trans Golgi network. Coatomer complex is required for budding from Golgi membranes, and is essential for the retrograde Golgi-to-ER transport of dilysine-tagged proteins.</text>
</comment>
<evidence type="ECO:0000256" key="4">
    <source>
        <dbReference type="ARBA" id="ARBA00022490"/>
    </source>
</evidence>
<comment type="similarity">
    <text evidence="1 10">Belongs to the adaptor complexes medium subunit family. Delta-COP subfamily.</text>
</comment>
<feature type="compositionally biased region" description="Low complexity" evidence="12">
    <location>
        <begin position="227"/>
        <end position="242"/>
    </location>
</feature>
<comment type="subcellular location">
    <subcellularLocation>
        <location evidence="10 11">Cytoplasm</location>
    </subcellularLocation>
    <subcellularLocation>
        <location evidence="10 11">Cytoplasmic vesicle</location>
        <location evidence="10 11">COPI-coated vesicle membrane</location>
        <topology evidence="10 11">Peripheral membrane protein</topology>
        <orientation evidence="10 11">Cytoplasmic side</orientation>
    </subcellularLocation>
    <subcellularLocation>
        <location evidence="10 11">Golgi apparatus membrane</location>
        <topology evidence="10 11">Peripheral membrane protein</topology>
        <orientation evidence="10 11">Cytoplasmic side</orientation>
    </subcellularLocation>
</comment>
<dbReference type="InterPro" id="IPR028565">
    <property type="entry name" value="MHD"/>
</dbReference>
<comment type="subunit">
    <text evidence="2 10">Oligomeric complex that consists of at least the alpha, beta, beta', gamma, delta, epsilon and zeta subunits.</text>
</comment>
<keyword evidence="4 10" id="KW-0963">Cytoplasm</keyword>
<evidence type="ECO:0000256" key="8">
    <source>
        <dbReference type="ARBA" id="ARBA00023136"/>
    </source>
</evidence>
<evidence type="ECO:0000256" key="9">
    <source>
        <dbReference type="ARBA" id="ARBA00023329"/>
    </source>
</evidence>
<dbReference type="PROSITE" id="PS51072">
    <property type="entry name" value="MHD"/>
    <property type="match status" value="1"/>
</dbReference>
<organism evidence="14">
    <name type="scientific">Mucochytrium quahogii</name>
    <dbReference type="NCBI Taxonomy" id="96639"/>
    <lineage>
        <taxon>Eukaryota</taxon>
        <taxon>Sar</taxon>
        <taxon>Stramenopiles</taxon>
        <taxon>Bigyra</taxon>
        <taxon>Labyrinthulomycetes</taxon>
        <taxon>Thraustochytrida</taxon>
        <taxon>Thraustochytriidae</taxon>
        <taxon>Mucochytrium</taxon>
    </lineage>
</organism>
<sequence length="547" mass="59881">MVVLAAAILSKNGKVLVSRQYVDMNRIRIEGILAAFPKLIDEDSDGNAKQHTYVETGSIRYVYQPMEGLYLLLVTTRGSNIVQDLDTLRLLSKVVAEYSHVSEEDVSRNVFELVFAFDEVITLGYKENITLQGIRTNLEMESHEEKLHMMIKQSKMNEAKDEARRKAASIKASKIGQTSMQGIGPMQGMGNTPGMDSMGGFGGSNSSMGGFGGSSPSTDMGMGGGSTSPSSSTYGRSSSPTSKPVSGGMKLGKGMRLGNKGGKGLSMMQQMAKEEGIDANALVQQQSAKANIAAPGAVVRSDPIEIRVSEAVTVMYDKDGALHKLEVKGTISLLCHEDSSKIRVQLDPYGDTSMFQFQPHPNLSKPEFQKNNILQNKNIDKAFPKDKLLGVLKWRYASKEDETMVPLRVTCWPESNGDGTVTVNLELELAATHLVLQNVVVTIPLSSSDPPEVTSLEGGMHRHVSKRHVLEWEMNIVDKENSTCSMEFIAPGNNEADFFPVEISFVSTDTICPMHVAQVEDLETNEPAKFGLYKQLQTEKYEIAESY</sequence>
<evidence type="ECO:0000256" key="12">
    <source>
        <dbReference type="SAM" id="MobiDB-lite"/>
    </source>
</evidence>
<dbReference type="Gene3D" id="2.60.40.1170">
    <property type="entry name" value="Mu homology domain, subdomain B"/>
    <property type="match status" value="2"/>
</dbReference>
<dbReference type="SUPFAM" id="SSF49447">
    <property type="entry name" value="Second domain of Mu2 adaptin subunit (ap50) of ap2 adaptor"/>
    <property type="match status" value="1"/>
</dbReference>
<dbReference type="GO" id="GO:0051645">
    <property type="term" value="P:Golgi localization"/>
    <property type="evidence" value="ECO:0007669"/>
    <property type="project" value="TreeGrafter"/>
</dbReference>
<accession>A0A7S2S5S1</accession>
<dbReference type="SUPFAM" id="SSF64356">
    <property type="entry name" value="SNARE-like"/>
    <property type="match status" value="1"/>
</dbReference>
<dbReference type="InterPro" id="IPR027059">
    <property type="entry name" value="Coatomer_dsu"/>
</dbReference>
<evidence type="ECO:0000259" key="13">
    <source>
        <dbReference type="PROSITE" id="PS51072"/>
    </source>
</evidence>
<reference evidence="14" key="1">
    <citation type="submission" date="2021-01" db="EMBL/GenBank/DDBJ databases">
        <authorList>
            <person name="Corre E."/>
            <person name="Pelletier E."/>
            <person name="Niang G."/>
            <person name="Scheremetjew M."/>
            <person name="Finn R."/>
            <person name="Kale V."/>
            <person name="Holt S."/>
            <person name="Cochrane G."/>
            <person name="Meng A."/>
            <person name="Brown T."/>
            <person name="Cohen L."/>
        </authorList>
    </citation>
    <scope>NUCLEOTIDE SEQUENCE</scope>
    <source>
        <strain evidence="14">NY070348D</strain>
    </source>
</reference>
<dbReference type="PANTHER" id="PTHR10121">
    <property type="entry name" value="COATOMER SUBUNIT DELTA"/>
    <property type="match status" value="1"/>
</dbReference>
<evidence type="ECO:0000256" key="7">
    <source>
        <dbReference type="ARBA" id="ARBA00023034"/>
    </source>
</evidence>
<feature type="domain" description="MHD" evidence="13">
    <location>
        <begin position="301"/>
        <end position="544"/>
    </location>
</feature>
<keyword evidence="5 10" id="KW-0931">ER-Golgi transport</keyword>
<keyword evidence="6 10" id="KW-0653">Protein transport</keyword>
<dbReference type="GO" id="GO:0006890">
    <property type="term" value="P:retrograde vesicle-mediated transport, Golgi to endoplasmic reticulum"/>
    <property type="evidence" value="ECO:0007669"/>
    <property type="project" value="UniProtKB-UniRule"/>
</dbReference>
<dbReference type="EMBL" id="HBHK01016545">
    <property type="protein sequence ID" value="CAD9689757.1"/>
    <property type="molecule type" value="Transcribed_RNA"/>
</dbReference>
<feature type="compositionally biased region" description="Gly residues" evidence="12">
    <location>
        <begin position="197"/>
        <end position="213"/>
    </location>
</feature>
<dbReference type="CDD" id="cd09254">
    <property type="entry name" value="AP_delta-COPI_MHD"/>
    <property type="match status" value="1"/>
</dbReference>
<keyword evidence="3 10" id="KW-0813">Transport</keyword>
<evidence type="ECO:0000256" key="10">
    <source>
        <dbReference type="RuleBase" id="RU364018"/>
    </source>
</evidence>
<dbReference type="Pfam" id="PF00928">
    <property type="entry name" value="Adap_comp_sub"/>
    <property type="match status" value="1"/>
</dbReference>
<gene>
    <name evidence="14" type="ORF">QSP1433_LOCUS10359</name>
</gene>
<dbReference type="GO" id="GO:0000139">
    <property type="term" value="C:Golgi membrane"/>
    <property type="evidence" value="ECO:0007669"/>
    <property type="project" value="UniProtKB-SubCell"/>
</dbReference>
<evidence type="ECO:0000313" key="14">
    <source>
        <dbReference type="EMBL" id="CAD9689757.1"/>
    </source>
</evidence>
<evidence type="ECO:0000256" key="2">
    <source>
        <dbReference type="ARBA" id="ARBA00011775"/>
    </source>
</evidence>
<keyword evidence="7 10" id="KW-0333">Golgi apparatus</keyword>
<proteinExistence type="inferred from homology"/>
<dbReference type="GO" id="GO:0030126">
    <property type="term" value="C:COPI vesicle coat"/>
    <property type="evidence" value="ECO:0007669"/>
    <property type="project" value="UniProtKB-UniRule"/>
</dbReference>
<dbReference type="CDD" id="cd14830">
    <property type="entry name" value="Delta_COP_N"/>
    <property type="match status" value="1"/>
</dbReference>
<evidence type="ECO:0000256" key="1">
    <source>
        <dbReference type="ARBA" id="ARBA00010516"/>
    </source>
</evidence>
<dbReference type="AlphaFoldDB" id="A0A7S2S5S1"/>
<keyword evidence="8 10" id="KW-0472">Membrane</keyword>
<dbReference type="Gene3D" id="3.30.450.60">
    <property type="match status" value="1"/>
</dbReference>
<dbReference type="FunFam" id="3.30.450.60:FF:000003">
    <property type="entry name" value="Coatomer subunit delta"/>
    <property type="match status" value="1"/>
</dbReference>
<evidence type="ECO:0000256" key="11">
    <source>
        <dbReference type="RuleBase" id="RU366052"/>
    </source>
</evidence>
<name>A0A7S2S5S1_9STRA</name>
<feature type="region of interest" description="Disordered" evidence="12">
    <location>
        <begin position="193"/>
        <end position="259"/>
    </location>
</feature>
<evidence type="ECO:0000256" key="3">
    <source>
        <dbReference type="ARBA" id="ARBA00022448"/>
    </source>
</evidence>
<dbReference type="InterPro" id="IPR011012">
    <property type="entry name" value="Longin-like_dom_sf"/>
</dbReference>
<keyword evidence="9 10" id="KW-0968">Cytoplasmic vesicle</keyword>
<dbReference type="GO" id="GO:0015031">
    <property type="term" value="P:protein transport"/>
    <property type="evidence" value="ECO:0007669"/>
    <property type="project" value="UniProtKB-KW"/>
</dbReference>
<dbReference type="GO" id="GO:0006888">
    <property type="term" value="P:endoplasmic reticulum to Golgi vesicle-mediated transport"/>
    <property type="evidence" value="ECO:0007669"/>
    <property type="project" value="TreeGrafter"/>
</dbReference>
<evidence type="ECO:0000256" key="6">
    <source>
        <dbReference type="ARBA" id="ARBA00022927"/>
    </source>
</evidence>